<feature type="transmembrane region" description="Helical" evidence="8">
    <location>
        <begin position="222"/>
        <end position="243"/>
    </location>
</feature>
<dbReference type="Pfam" id="PF01925">
    <property type="entry name" value="TauE"/>
    <property type="match status" value="1"/>
</dbReference>
<keyword evidence="3" id="KW-0813">Transport</keyword>
<evidence type="ECO:0000256" key="7">
    <source>
        <dbReference type="ARBA" id="ARBA00023136"/>
    </source>
</evidence>
<evidence type="ECO:0000256" key="5">
    <source>
        <dbReference type="ARBA" id="ARBA00022692"/>
    </source>
</evidence>
<feature type="transmembrane region" description="Helical" evidence="8">
    <location>
        <begin position="44"/>
        <end position="62"/>
    </location>
</feature>
<keyword evidence="6 8" id="KW-1133">Transmembrane helix</keyword>
<comment type="similarity">
    <text evidence="2 8">Belongs to the 4-toluene sulfonate uptake permease (TSUP) (TC 2.A.102) family.</text>
</comment>
<evidence type="ECO:0000313" key="9">
    <source>
        <dbReference type="EMBL" id="PDQ34264.1"/>
    </source>
</evidence>
<dbReference type="PANTHER" id="PTHR30269">
    <property type="entry name" value="TRANSMEMBRANE PROTEIN YFCA"/>
    <property type="match status" value="1"/>
</dbReference>
<evidence type="ECO:0000256" key="3">
    <source>
        <dbReference type="ARBA" id="ARBA00022448"/>
    </source>
</evidence>
<evidence type="ECO:0000313" key="10">
    <source>
        <dbReference type="Proteomes" id="UP000219994"/>
    </source>
</evidence>
<proteinExistence type="inferred from homology"/>
<feature type="transmembrane region" description="Helical" evidence="8">
    <location>
        <begin position="74"/>
        <end position="93"/>
    </location>
</feature>
<dbReference type="InterPro" id="IPR002781">
    <property type="entry name" value="TM_pro_TauE-like"/>
</dbReference>
<dbReference type="EMBL" id="NAEP01000059">
    <property type="protein sequence ID" value="PDQ34264.1"/>
    <property type="molecule type" value="Genomic_DNA"/>
</dbReference>
<evidence type="ECO:0000256" key="8">
    <source>
        <dbReference type="RuleBase" id="RU363041"/>
    </source>
</evidence>
<organism evidence="9 10">
    <name type="scientific">Candidatus Lumbricidiphila eiseniae</name>
    <dbReference type="NCBI Taxonomy" id="1969409"/>
    <lineage>
        <taxon>Bacteria</taxon>
        <taxon>Bacillati</taxon>
        <taxon>Actinomycetota</taxon>
        <taxon>Actinomycetes</taxon>
        <taxon>Micrococcales</taxon>
        <taxon>Microbacteriaceae</taxon>
        <taxon>Candidatus Lumbricidiphila</taxon>
    </lineage>
</organism>
<comment type="caution">
    <text evidence="9">The sequence shown here is derived from an EMBL/GenBank/DDBJ whole genome shotgun (WGS) entry which is preliminary data.</text>
</comment>
<keyword evidence="7 8" id="KW-0472">Membrane</keyword>
<feature type="transmembrane region" description="Helical" evidence="8">
    <location>
        <begin position="159"/>
        <end position="181"/>
    </location>
</feature>
<comment type="subcellular location">
    <subcellularLocation>
        <location evidence="1 8">Cell membrane</location>
        <topology evidence="1 8">Multi-pass membrane protein</topology>
    </subcellularLocation>
</comment>
<dbReference type="AlphaFoldDB" id="A0A2A6FMZ7"/>
<name>A0A2A6FMZ7_9MICO</name>
<keyword evidence="5 8" id="KW-0812">Transmembrane</keyword>
<evidence type="ECO:0000256" key="4">
    <source>
        <dbReference type="ARBA" id="ARBA00022475"/>
    </source>
</evidence>
<accession>A0A2A6FMZ7</accession>
<keyword evidence="4 8" id="KW-1003">Cell membrane</keyword>
<sequence length="254" mass="25442">MSDSASLLGAGFAVLAGASAQRATGLGFGLVSAPFLTLALGPHNGVGWANLLASCVAGAVLLTSVRNVDWPRAWRLAAGALLGVIPGILLGRFVPAPVVQVIVGGLVLLALGVVVFTRERKLVAVPGGAWSAGVLSGFMGASAGVGGPPLALYAKSTDWWSVSFVPTAQVVFIVTGVTSVVSRGISMVNWSLTVVMVVGLAVGLVVGHLIARRIPETLTLNLALTLAALGSIATIVTGVRGLVCGEPGCFGAVS</sequence>
<feature type="transmembrane region" description="Helical" evidence="8">
    <location>
        <begin position="99"/>
        <end position="117"/>
    </location>
</feature>
<evidence type="ECO:0000256" key="1">
    <source>
        <dbReference type="ARBA" id="ARBA00004651"/>
    </source>
</evidence>
<protein>
    <recommendedName>
        <fullName evidence="8">Probable membrane transporter protein</fullName>
    </recommendedName>
</protein>
<reference evidence="10" key="1">
    <citation type="submission" date="2017-03" db="EMBL/GenBank/DDBJ databases">
        <authorList>
            <person name="Lund M.B."/>
        </authorList>
    </citation>
    <scope>NUCLEOTIDE SEQUENCE [LARGE SCALE GENOMIC DNA]</scope>
</reference>
<feature type="transmembrane region" description="Helical" evidence="8">
    <location>
        <begin position="188"/>
        <end position="210"/>
    </location>
</feature>
<evidence type="ECO:0000256" key="2">
    <source>
        <dbReference type="ARBA" id="ARBA00009142"/>
    </source>
</evidence>
<dbReference type="GO" id="GO:0005886">
    <property type="term" value="C:plasma membrane"/>
    <property type="evidence" value="ECO:0007669"/>
    <property type="project" value="UniProtKB-SubCell"/>
</dbReference>
<dbReference type="PANTHER" id="PTHR30269:SF37">
    <property type="entry name" value="MEMBRANE TRANSPORTER PROTEIN"/>
    <property type="match status" value="1"/>
</dbReference>
<dbReference type="InterPro" id="IPR052017">
    <property type="entry name" value="TSUP"/>
</dbReference>
<dbReference type="Proteomes" id="UP000219994">
    <property type="component" value="Unassembled WGS sequence"/>
</dbReference>
<gene>
    <name evidence="9" type="ORF">B5766_12565</name>
</gene>
<evidence type="ECO:0000256" key="6">
    <source>
        <dbReference type="ARBA" id="ARBA00022989"/>
    </source>
</evidence>
<feature type="transmembrane region" description="Helical" evidence="8">
    <location>
        <begin position="129"/>
        <end position="153"/>
    </location>
</feature>